<evidence type="ECO:0000256" key="3">
    <source>
        <dbReference type="ARBA" id="ARBA00023274"/>
    </source>
</evidence>
<dbReference type="Proteomes" id="UP000019373">
    <property type="component" value="Unassembled WGS sequence"/>
</dbReference>
<evidence type="ECO:0000256" key="2">
    <source>
        <dbReference type="ARBA" id="ARBA00022980"/>
    </source>
</evidence>
<dbReference type="GO" id="GO:0005840">
    <property type="term" value="C:ribosome"/>
    <property type="evidence" value="ECO:0007669"/>
    <property type="project" value="UniProtKB-KW"/>
</dbReference>
<dbReference type="OrthoDB" id="338850at2759"/>
<evidence type="ECO:0000313" key="7">
    <source>
        <dbReference type="Proteomes" id="UP000019373"/>
    </source>
</evidence>
<name>U1FW81_ENDPU</name>
<dbReference type="AlphaFoldDB" id="U1FW81"/>
<feature type="domain" description="Ribosomal eL28/Mak16" evidence="5">
    <location>
        <begin position="11"/>
        <end position="131"/>
    </location>
</feature>
<organism evidence="6 7">
    <name type="scientific">Endocarpon pusillum (strain Z07020 / HMAS-L-300199)</name>
    <name type="common">Lichen-forming fungus</name>
    <dbReference type="NCBI Taxonomy" id="1263415"/>
    <lineage>
        <taxon>Eukaryota</taxon>
        <taxon>Fungi</taxon>
        <taxon>Dikarya</taxon>
        <taxon>Ascomycota</taxon>
        <taxon>Pezizomycotina</taxon>
        <taxon>Eurotiomycetes</taxon>
        <taxon>Chaetothyriomycetidae</taxon>
        <taxon>Verrucariales</taxon>
        <taxon>Verrucariaceae</taxon>
        <taxon>Endocarpon</taxon>
    </lineage>
</organism>
<dbReference type="InterPro" id="IPR002672">
    <property type="entry name" value="Ribosomal_eL28"/>
</dbReference>
<sequence>MADRSNISSDLIWEIARNQNAYLVKRRNGSHAYYFSRDPLNLVNQHSRTHAGFVNEKAVGVHAGPNGEGVTLMTKKAKKNGNGPASSMNTVSWGKGTPGRKIYKGIANYTAKNGYRSDLRGPAVSRASAIRGSQKAKKETPEKKLRGSKAKKAVKT</sequence>
<dbReference type="EMBL" id="KE721469">
    <property type="protein sequence ID" value="ERF69107.1"/>
    <property type="molecule type" value="Genomic_DNA"/>
</dbReference>
<proteinExistence type="inferred from homology"/>
<dbReference type="PANTHER" id="PTHR10544">
    <property type="entry name" value="60S RIBOSOMAL PROTEIN L28"/>
    <property type="match status" value="1"/>
</dbReference>
<dbReference type="FunFam" id="3.30.390.110:FF:000002">
    <property type="entry name" value="60S ribosomal protein L28"/>
    <property type="match status" value="1"/>
</dbReference>
<evidence type="ECO:0000256" key="1">
    <source>
        <dbReference type="ARBA" id="ARBA00007926"/>
    </source>
</evidence>
<dbReference type="GO" id="GO:0003735">
    <property type="term" value="F:structural constituent of ribosome"/>
    <property type="evidence" value="ECO:0007669"/>
    <property type="project" value="InterPro"/>
</dbReference>
<feature type="region of interest" description="Disordered" evidence="4">
    <location>
        <begin position="114"/>
        <end position="156"/>
    </location>
</feature>
<dbReference type="eggNOG" id="KOG3412">
    <property type="taxonomic scope" value="Eukaryota"/>
</dbReference>
<dbReference type="OMA" id="GKYGQRP"/>
<dbReference type="Gene3D" id="3.30.390.110">
    <property type="match status" value="1"/>
</dbReference>
<dbReference type="HOGENOM" id="CLU_106801_0_0_1"/>
<dbReference type="GO" id="GO:1990904">
    <property type="term" value="C:ribonucleoprotein complex"/>
    <property type="evidence" value="ECO:0007669"/>
    <property type="project" value="UniProtKB-KW"/>
</dbReference>
<dbReference type="GO" id="GO:0006412">
    <property type="term" value="P:translation"/>
    <property type="evidence" value="ECO:0007669"/>
    <property type="project" value="InterPro"/>
</dbReference>
<dbReference type="RefSeq" id="XP_007805167.1">
    <property type="nucleotide sequence ID" value="XM_007806976.1"/>
</dbReference>
<keyword evidence="7" id="KW-1185">Reference proteome</keyword>
<reference evidence="7" key="1">
    <citation type="journal article" date="2014" name="BMC Genomics">
        <title>Genome characteristics reveal the impact of lichenization on lichen-forming fungus Endocarpon pusillum Hedwig (Verrucariales, Ascomycota).</title>
        <authorList>
            <person name="Wang Y.-Y."/>
            <person name="Liu B."/>
            <person name="Zhang X.-Y."/>
            <person name="Zhou Q.-M."/>
            <person name="Zhang T."/>
            <person name="Li H."/>
            <person name="Yu Y.-F."/>
            <person name="Zhang X.-L."/>
            <person name="Hao X.-Y."/>
            <person name="Wang M."/>
            <person name="Wang L."/>
            <person name="Wei J.-C."/>
        </authorList>
    </citation>
    <scope>NUCLEOTIDE SEQUENCE [LARGE SCALE GENOMIC DNA]</scope>
    <source>
        <strain evidence="7">Z07020 / HMAS-L-300199</strain>
    </source>
</reference>
<protein>
    <recommendedName>
        <fullName evidence="5">Ribosomal eL28/Mak16 domain-containing protein</fullName>
    </recommendedName>
</protein>
<dbReference type="GeneID" id="19236122"/>
<evidence type="ECO:0000313" key="6">
    <source>
        <dbReference type="EMBL" id="ERF69107.1"/>
    </source>
</evidence>
<feature type="compositionally biased region" description="Basic and acidic residues" evidence="4">
    <location>
        <begin position="136"/>
        <end position="145"/>
    </location>
</feature>
<keyword evidence="2" id="KW-0689">Ribosomal protein</keyword>
<accession>U1FW81</accession>
<comment type="similarity">
    <text evidence="1">Belongs to the eukaryotic ribosomal protein eL28 family.</text>
</comment>
<dbReference type="Pfam" id="PF01778">
    <property type="entry name" value="Ribosomal_L28e"/>
    <property type="match status" value="1"/>
</dbReference>
<dbReference type="InterPro" id="IPR029004">
    <property type="entry name" value="Ribosomal_eL28/Mak16"/>
</dbReference>
<evidence type="ECO:0000256" key="4">
    <source>
        <dbReference type="SAM" id="MobiDB-lite"/>
    </source>
</evidence>
<gene>
    <name evidence="6" type="ORF">EPUS_01063</name>
</gene>
<keyword evidence="3" id="KW-0687">Ribonucleoprotein</keyword>
<evidence type="ECO:0000259" key="5">
    <source>
        <dbReference type="Pfam" id="PF01778"/>
    </source>
</evidence>
<feature type="compositionally biased region" description="Basic residues" evidence="4">
    <location>
        <begin position="146"/>
        <end position="156"/>
    </location>
</feature>